<feature type="chain" id="PRO_5016653655" description="Trehalose utilization protein" evidence="1">
    <location>
        <begin position="23"/>
        <end position="340"/>
    </location>
</feature>
<sequence length="340" mass="37153">MKLRTLFTTALLCATAAVVAPAQVTLEGKDGPGKGKKVVLLAGDEEYRSEEVMPMLAKILAEKHGFTCTVVWSIDPATGEIEPKNSSNLPGMEALDQADLCIMLWRFRAPTDELMKHFADYYLAGKPIIALRTSTHAFNYPKDSKSPYAKYGWTSPEWKGGFGKNVLGETWVTHWGKHKSEATKGVIEEAAKSDPILRGVTNLFGDSDVYEAYPPADAKILVRGQVLSGMTADTAPAAYSKKRATDKAEQDVNSPMMPVIWTREYKNEAGKTNKILTSTLGAATDLKNEDLRRVVVNAAYAFTGLEVPEKANVEIIGDYAATMYGFGTNVKGKKPADYVK</sequence>
<evidence type="ECO:0000313" key="2">
    <source>
        <dbReference type="EMBL" id="RBP46135.1"/>
    </source>
</evidence>
<evidence type="ECO:0000256" key="1">
    <source>
        <dbReference type="SAM" id="SignalP"/>
    </source>
</evidence>
<feature type="signal peptide" evidence="1">
    <location>
        <begin position="1"/>
        <end position="22"/>
    </location>
</feature>
<keyword evidence="3" id="KW-1185">Reference proteome</keyword>
<gene>
    <name evidence="2" type="ORF">DES53_102521</name>
</gene>
<organism evidence="2 3">
    <name type="scientific">Roseimicrobium gellanilyticum</name>
    <dbReference type="NCBI Taxonomy" id="748857"/>
    <lineage>
        <taxon>Bacteria</taxon>
        <taxon>Pseudomonadati</taxon>
        <taxon>Verrucomicrobiota</taxon>
        <taxon>Verrucomicrobiia</taxon>
        <taxon>Verrucomicrobiales</taxon>
        <taxon>Verrucomicrobiaceae</taxon>
        <taxon>Roseimicrobium</taxon>
    </lineage>
</organism>
<dbReference type="Proteomes" id="UP000253426">
    <property type="component" value="Unassembled WGS sequence"/>
</dbReference>
<name>A0A366HR38_9BACT</name>
<dbReference type="InterPro" id="IPR029062">
    <property type="entry name" value="Class_I_gatase-like"/>
</dbReference>
<protein>
    <recommendedName>
        <fullName evidence="4">Trehalose utilization protein</fullName>
    </recommendedName>
</protein>
<dbReference type="OrthoDB" id="189183at2"/>
<evidence type="ECO:0008006" key="4">
    <source>
        <dbReference type="Google" id="ProtNLM"/>
    </source>
</evidence>
<evidence type="ECO:0000313" key="3">
    <source>
        <dbReference type="Proteomes" id="UP000253426"/>
    </source>
</evidence>
<dbReference type="RefSeq" id="WP_113957670.1">
    <property type="nucleotide sequence ID" value="NZ_QNRR01000002.1"/>
</dbReference>
<dbReference type="SUPFAM" id="SSF52317">
    <property type="entry name" value="Class I glutamine amidotransferase-like"/>
    <property type="match status" value="1"/>
</dbReference>
<comment type="caution">
    <text evidence="2">The sequence shown here is derived from an EMBL/GenBank/DDBJ whole genome shotgun (WGS) entry which is preliminary data.</text>
</comment>
<accession>A0A366HR38</accession>
<dbReference type="AlphaFoldDB" id="A0A366HR38"/>
<reference evidence="2 3" key="1">
    <citation type="submission" date="2018-06" db="EMBL/GenBank/DDBJ databases">
        <title>Genomic Encyclopedia of Type Strains, Phase IV (KMG-IV): sequencing the most valuable type-strain genomes for metagenomic binning, comparative biology and taxonomic classification.</title>
        <authorList>
            <person name="Goeker M."/>
        </authorList>
    </citation>
    <scope>NUCLEOTIDE SEQUENCE [LARGE SCALE GENOMIC DNA]</scope>
    <source>
        <strain evidence="2 3">DSM 25532</strain>
    </source>
</reference>
<proteinExistence type="predicted"/>
<dbReference type="EMBL" id="QNRR01000002">
    <property type="protein sequence ID" value="RBP46135.1"/>
    <property type="molecule type" value="Genomic_DNA"/>
</dbReference>
<dbReference type="Gene3D" id="3.40.50.880">
    <property type="match status" value="1"/>
</dbReference>
<keyword evidence="1" id="KW-0732">Signal</keyword>